<proteinExistence type="predicted"/>
<sequence length="245" mass="27960">TGWTDRTDKDDLIDSLCDSVLKYAIMEHPFRDLTTLTSGETEITTEATSVDLSGFSPAVFKIISARLLRVTNTTDSGRFLPLKNRKYWDKYVIDPTTNVGGVPTEALRVGTTLYLNRPIEDDWKLRLRYTSLNTYTDDNTETPSELLDLFVEYKVTADLFFDLEDMDKFALWNRRAIGNNPEFPGGELGRAIRTDDKEEAKENVVTRPWELRTGLYGYGGFLSGLTTSYTNWTGADPFNQIRSWF</sequence>
<protein>
    <submittedName>
        <fullName evidence="1">Uncharacterized protein</fullName>
    </submittedName>
</protein>
<name>X1EDS5_9ZZZZ</name>
<comment type="caution">
    <text evidence="1">The sequence shown here is derived from an EMBL/GenBank/DDBJ whole genome shotgun (WGS) entry which is preliminary data.</text>
</comment>
<organism evidence="1">
    <name type="scientific">marine sediment metagenome</name>
    <dbReference type="NCBI Taxonomy" id="412755"/>
    <lineage>
        <taxon>unclassified sequences</taxon>
        <taxon>metagenomes</taxon>
        <taxon>ecological metagenomes</taxon>
    </lineage>
</organism>
<feature type="non-terminal residue" evidence="1">
    <location>
        <position position="1"/>
    </location>
</feature>
<dbReference type="AlphaFoldDB" id="X1EDS5"/>
<gene>
    <name evidence="1" type="ORF">S01H4_52805</name>
</gene>
<accession>X1EDS5</accession>
<reference evidence="1" key="1">
    <citation type="journal article" date="2014" name="Front. Microbiol.">
        <title>High frequency of phylogenetically diverse reductive dehalogenase-homologous genes in deep subseafloor sedimentary metagenomes.</title>
        <authorList>
            <person name="Kawai M."/>
            <person name="Futagami T."/>
            <person name="Toyoda A."/>
            <person name="Takaki Y."/>
            <person name="Nishi S."/>
            <person name="Hori S."/>
            <person name="Arai W."/>
            <person name="Tsubouchi T."/>
            <person name="Morono Y."/>
            <person name="Uchiyama I."/>
            <person name="Ito T."/>
            <person name="Fujiyama A."/>
            <person name="Inagaki F."/>
            <person name="Takami H."/>
        </authorList>
    </citation>
    <scope>NUCLEOTIDE SEQUENCE</scope>
    <source>
        <strain evidence="1">Expedition CK06-06</strain>
    </source>
</reference>
<evidence type="ECO:0000313" key="1">
    <source>
        <dbReference type="EMBL" id="GAH15304.1"/>
    </source>
</evidence>
<dbReference type="EMBL" id="BART01030207">
    <property type="protein sequence ID" value="GAH15304.1"/>
    <property type="molecule type" value="Genomic_DNA"/>
</dbReference>